<dbReference type="InterPro" id="IPR001128">
    <property type="entry name" value="Cyt_P450"/>
</dbReference>
<evidence type="ECO:0000256" key="2">
    <source>
        <dbReference type="ARBA" id="ARBA00022617"/>
    </source>
</evidence>
<dbReference type="PANTHER" id="PTHR24302:SF15">
    <property type="entry name" value="FATTY-ACID PEROXYGENASE"/>
    <property type="match status" value="1"/>
</dbReference>
<dbReference type="Pfam" id="PF00067">
    <property type="entry name" value="p450"/>
    <property type="match status" value="1"/>
</dbReference>
<keyword evidence="3" id="KW-0479">Metal-binding</keyword>
<evidence type="ECO:0000256" key="5">
    <source>
        <dbReference type="ARBA" id="ARBA00023004"/>
    </source>
</evidence>
<dbReference type="Gene3D" id="1.10.630.10">
    <property type="entry name" value="Cytochrome P450"/>
    <property type="match status" value="2"/>
</dbReference>
<proteinExistence type="inferred from homology"/>
<dbReference type="EMBL" id="CP111019">
    <property type="protein sequence ID" value="WAR13383.1"/>
    <property type="molecule type" value="Genomic_DNA"/>
</dbReference>
<dbReference type="SUPFAM" id="SSF48264">
    <property type="entry name" value="Cytochrome P450"/>
    <property type="match status" value="1"/>
</dbReference>
<evidence type="ECO:0000256" key="3">
    <source>
        <dbReference type="ARBA" id="ARBA00022723"/>
    </source>
</evidence>
<keyword evidence="4" id="KW-0560">Oxidoreductase</keyword>
<dbReference type="InterPro" id="IPR036396">
    <property type="entry name" value="Cyt_P450_sf"/>
</dbReference>
<dbReference type="Proteomes" id="UP001164746">
    <property type="component" value="Chromosome 8"/>
</dbReference>
<keyword evidence="5" id="KW-0408">Iron</keyword>
<keyword evidence="7" id="KW-1185">Reference proteome</keyword>
<sequence length="225" mass="25583">MLEKKVVKQNEEHPNGFDINPLMQSFTMNVILNVGFGVDVDAQNNPDNPYVRHAYGFLTDEDIIGNSNVFMIAGFDTIASTLSWLVYDLVTHPDIQDRLIAEIDEKLAGEEPNYDKVFGMSYLDMIVSETLRMHPVAPKLIRQGSQPMEICGVRIPEGIEIHIPVTTLHFMPEYWEQPEVYNPERCRCLSRHCLWCGLGHRCSLPWKPGTGLRNDTNRGRGKGLL</sequence>
<dbReference type="PANTHER" id="PTHR24302">
    <property type="entry name" value="CYTOCHROME P450 FAMILY 3"/>
    <property type="match status" value="1"/>
</dbReference>
<evidence type="ECO:0000313" key="7">
    <source>
        <dbReference type="Proteomes" id="UP001164746"/>
    </source>
</evidence>
<accession>A0ABY7ETU0</accession>
<gene>
    <name evidence="6" type="ORF">MAR_027563</name>
</gene>
<name>A0ABY7ETU0_MYAAR</name>
<protein>
    <submittedName>
        <fullName evidence="6">CP3AV-like protein</fullName>
    </submittedName>
</protein>
<keyword evidence="2" id="KW-0349">Heme</keyword>
<reference evidence="6" key="1">
    <citation type="submission" date="2022-11" db="EMBL/GenBank/DDBJ databases">
        <title>Centuries of genome instability and evolution in soft-shell clam transmissible cancer (bioRxiv).</title>
        <authorList>
            <person name="Hart S.F.M."/>
            <person name="Yonemitsu M.A."/>
            <person name="Giersch R.M."/>
            <person name="Beal B.F."/>
            <person name="Arriagada G."/>
            <person name="Davis B.W."/>
            <person name="Ostrander E.A."/>
            <person name="Goff S.P."/>
            <person name="Metzger M.J."/>
        </authorList>
    </citation>
    <scope>NUCLEOTIDE SEQUENCE</scope>
    <source>
        <strain evidence="6">MELC-2E11</strain>
        <tissue evidence="6">Siphon/mantle</tissue>
    </source>
</reference>
<dbReference type="PRINTS" id="PR00385">
    <property type="entry name" value="P450"/>
</dbReference>
<evidence type="ECO:0000256" key="4">
    <source>
        <dbReference type="ARBA" id="ARBA00023002"/>
    </source>
</evidence>
<organism evidence="6 7">
    <name type="scientific">Mya arenaria</name>
    <name type="common">Soft-shell clam</name>
    <dbReference type="NCBI Taxonomy" id="6604"/>
    <lineage>
        <taxon>Eukaryota</taxon>
        <taxon>Metazoa</taxon>
        <taxon>Spiralia</taxon>
        <taxon>Lophotrochozoa</taxon>
        <taxon>Mollusca</taxon>
        <taxon>Bivalvia</taxon>
        <taxon>Autobranchia</taxon>
        <taxon>Heteroconchia</taxon>
        <taxon>Euheterodonta</taxon>
        <taxon>Imparidentia</taxon>
        <taxon>Neoheterodontei</taxon>
        <taxon>Myida</taxon>
        <taxon>Myoidea</taxon>
        <taxon>Myidae</taxon>
        <taxon>Mya</taxon>
    </lineage>
</organism>
<evidence type="ECO:0000256" key="1">
    <source>
        <dbReference type="ARBA" id="ARBA00010617"/>
    </source>
</evidence>
<evidence type="ECO:0000313" key="6">
    <source>
        <dbReference type="EMBL" id="WAR13383.1"/>
    </source>
</evidence>
<comment type="similarity">
    <text evidence="1">Belongs to the cytochrome P450 family.</text>
</comment>
<dbReference type="InterPro" id="IPR050705">
    <property type="entry name" value="Cytochrome_P450_3A"/>
</dbReference>